<dbReference type="CDD" id="cd07067">
    <property type="entry name" value="HP_PGM_like"/>
    <property type="match status" value="1"/>
</dbReference>
<dbReference type="GO" id="GO:0006096">
    <property type="term" value="P:glycolytic process"/>
    <property type="evidence" value="ECO:0007669"/>
    <property type="project" value="UniProtKB-UniRule"/>
</dbReference>
<dbReference type="FunFam" id="3.40.50.1240:FF:000003">
    <property type="entry name" value="2,3-bisphosphoglycerate-dependent phosphoglycerate mutase"/>
    <property type="match status" value="1"/>
</dbReference>
<dbReference type="InterPro" id="IPR001345">
    <property type="entry name" value="PG/BPGM_mutase_AS"/>
</dbReference>
<dbReference type="UniPathway" id="UPA00109">
    <property type="reaction ID" value="UER00186"/>
</dbReference>
<feature type="active site" description="Tele-phosphohistidine intermediate" evidence="6 7">
    <location>
        <position position="10"/>
    </location>
</feature>
<evidence type="ECO:0000256" key="3">
    <source>
        <dbReference type="ARBA" id="ARBA00022432"/>
    </source>
</evidence>
<dbReference type="AlphaFoldDB" id="A0A839SV97"/>
<keyword evidence="12" id="KW-1185">Reference proteome</keyword>
<feature type="binding site" evidence="6 8">
    <location>
        <begin position="88"/>
        <end position="91"/>
    </location>
    <ligand>
        <name>substrate</name>
    </ligand>
</feature>
<evidence type="ECO:0000256" key="10">
    <source>
        <dbReference type="RuleBase" id="RU004512"/>
    </source>
</evidence>
<feature type="binding site" evidence="6 8">
    <location>
        <begin position="22"/>
        <end position="23"/>
    </location>
    <ligand>
        <name>substrate</name>
    </ligand>
</feature>
<evidence type="ECO:0000313" key="11">
    <source>
        <dbReference type="EMBL" id="MBB3065610.1"/>
    </source>
</evidence>
<dbReference type="NCBIfam" id="TIGR01258">
    <property type="entry name" value="pgm_1"/>
    <property type="match status" value="1"/>
</dbReference>
<evidence type="ECO:0000256" key="4">
    <source>
        <dbReference type="ARBA" id="ARBA00023152"/>
    </source>
</evidence>
<evidence type="ECO:0000256" key="9">
    <source>
        <dbReference type="PIRSR" id="PIRSR613078-3"/>
    </source>
</evidence>
<gene>
    <name evidence="6" type="primary">gpmA</name>
    <name evidence="11" type="ORF">FHR98_001897</name>
</gene>
<feature type="active site" description="Proton donor/acceptor" evidence="6 7">
    <location>
        <position position="88"/>
    </location>
</feature>
<dbReference type="PANTHER" id="PTHR11931">
    <property type="entry name" value="PHOSPHOGLYCERATE MUTASE"/>
    <property type="match status" value="1"/>
</dbReference>
<feature type="binding site" evidence="6 8">
    <location>
        <position position="61"/>
    </location>
    <ligand>
        <name>substrate</name>
    </ligand>
</feature>
<name>A0A839SV97_9PROT</name>
<feature type="binding site" evidence="6 8">
    <location>
        <begin position="9"/>
        <end position="16"/>
    </location>
    <ligand>
        <name>substrate</name>
    </ligand>
</feature>
<evidence type="ECO:0000256" key="1">
    <source>
        <dbReference type="ARBA" id="ARBA00000380"/>
    </source>
</evidence>
<keyword evidence="3 6" id="KW-0312">Gluconeogenesis</keyword>
<accession>A0A839SV97</accession>
<comment type="function">
    <text evidence="6 10">Catalyzes the interconversion of 2-phosphoglycerate and 3-phosphoglycerate.</text>
</comment>
<dbReference type="GO" id="GO:0004619">
    <property type="term" value="F:phosphoglycerate mutase activity"/>
    <property type="evidence" value="ECO:0007669"/>
    <property type="project" value="UniProtKB-UniRule"/>
</dbReference>
<comment type="subunit">
    <text evidence="6">Homodimer.</text>
</comment>
<evidence type="ECO:0000313" key="12">
    <source>
        <dbReference type="Proteomes" id="UP000581135"/>
    </source>
</evidence>
<comment type="caution">
    <text evidence="11">The sequence shown here is derived from an EMBL/GenBank/DDBJ whole genome shotgun (WGS) entry which is preliminary data.</text>
</comment>
<dbReference type="Gene3D" id="3.40.50.1240">
    <property type="entry name" value="Phosphoglycerate mutase-like"/>
    <property type="match status" value="1"/>
</dbReference>
<feature type="binding site" evidence="6 8">
    <location>
        <begin position="115"/>
        <end position="116"/>
    </location>
    <ligand>
        <name>substrate</name>
    </ligand>
</feature>
<dbReference type="PROSITE" id="PS00175">
    <property type="entry name" value="PG_MUTASE"/>
    <property type="match status" value="1"/>
</dbReference>
<sequence length="251" mass="28151">MTGTLILLRHGQSQWNLENRFTGWVDVDITPLGRLEAEAAGRLLLEQGIQIDRAFVSVLKRAIRTLWITLDEMDQMWVPVEHSWKLNERHYGALQGLNKPETAAKYGEDQVLIWRRSFDTPPPMMAENDDGHPGKDRRYKNIPIEKLPVGESLSMTLDRVLPYWRAQIEPHLTAGETILVAAHGNSIRAIVKHLDGMSEEEITGLNIPTAVPLVYRFGEALTVLDKRYLGDTAAIEAAALAVANQGKANNE</sequence>
<feature type="binding site" evidence="6 8">
    <location>
        <position position="99"/>
    </location>
    <ligand>
        <name>substrate</name>
    </ligand>
</feature>
<keyword evidence="5 6" id="KW-0413">Isomerase</keyword>
<dbReference type="GO" id="GO:0006094">
    <property type="term" value="P:gluconeogenesis"/>
    <property type="evidence" value="ECO:0007669"/>
    <property type="project" value="UniProtKB-UniRule"/>
</dbReference>
<evidence type="ECO:0000256" key="6">
    <source>
        <dbReference type="HAMAP-Rule" id="MF_01039"/>
    </source>
</evidence>
<proteinExistence type="inferred from homology"/>
<dbReference type="InterPro" id="IPR013078">
    <property type="entry name" value="His_Pase_superF_clade-1"/>
</dbReference>
<dbReference type="InterPro" id="IPR005952">
    <property type="entry name" value="Phosphogly_mut1"/>
</dbReference>
<reference evidence="11 12" key="1">
    <citation type="submission" date="2020-08" db="EMBL/GenBank/DDBJ databases">
        <title>Genomic Encyclopedia of Type Strains, Phase III (KMG-III): the genomes of soil and plant-associated and newly described type strains.</title>
        <authorList>
            <person name="Whitman W."/>
        </authorList>
    </citation>
    <scope>NUCLEOTIDE SEQUENCE [LARGE SCALE GENOMIC DNA]</scope>
    <source>
        <strain evidence="11 12">CECT 8803</strain>
    </source>
</reference>
<dbReference type="RefSeq" id="WP_183416421.1">
    <property type="nucleotide sequence ID" value="NZ_JACHXA010000004.1"/>
</dbReference>
<dbReference type="SMART" id="SM00855">
    <property type="entry name" value="PGAM"/>
    <property type="match status" value="1"/>
</dbReference>
<dbReference type="EMBL" id="JACHXA010000004">
    <property type="protein sequence ID" value="MBB3065610.1"/>
    <property type="molecule type" value="Genomic_DNA"/>
</dbReference>
<feature type="binding site" evidence="6 8">
    <location>
        <begin position="184"/>
        <end position="185"/>
    </location>
    <ligand>
        <name>substrate</name>
    </ligand>
</feature>
<evidence type="ECO:0000256" key="5">
    <source>
        <dbReference type="ARBA" id="ARBA00023235"/>
    </source>
</evidence>
<dbReference type="EC" id="5.4.2.11" evidence="6 10"/>
<feature type="site" description="Transition state stabilizer" evidence="6 9">
    <location>
        <position position="183"/>
    </location>
</feature>
<dbReference type="InterPro" id="IPR029033">
    <property type="entry name" value="His_PPase_superfam"/>
</dbReference>
<dbReference type="Proteomes" id="UP000581135">
    <property type="component" value="Unassembled WGS sequence"/>
</dbReference>
<comment type="pathway">
    <text evidence="6 10">Carbohydrate degradation; glycolysis; pyruvate from D-glyceraldehyde 3-phosphate: step 3/5.</text>
</comment>
<dbReference type="NCBIfam" id="NF010713">
    <property type="entry name" value="PRK14115.1"/>
    <property type="match status" value="1"/>
</dbReference>
<protein>
    <recommendedName>
        <fullName evidence="6 10">2,3-bisphosphoglycerate-dependent phosphoglycerate mutase</fullName>
        <shortName evidence="6">BPG-dependent PGAM</shortName>
        <shortName evidence="6">PGAM</shortName>
        <shortName evidence="6">Phosphoglyceromutase</shortName>
        <shortName evidence="6">dPGM</shortName>
        <ecNumber evidence="6 10">5.4.2.11</ecNumber>
    </recommendedName>
</protein>
<comment type="similarity">
    <text evidence="2 6">Belongs to the phosphoglycerate mutase family. BPG-dependent PGAM subfamily.</text>
</comment>
<dbReference type="SUPFAM" id="SSF53254">
    <property type="entry name" value="Phosphoglycerate mutase-like"/>
    <property type="match status" value="1"/>
</dbReference>
<evidence type="ECO:0000256" key="2">
    <source>
        <dbReference type="ARBA" id="ARBA00006717"/>
    </source>
</evidence>
<comment type="catalytic activity">
    <reaction evidence="1 6 10">
        <text>(2R)-2-phosphoglycerate = (2R)-3-phosphoglycerate</text>
        <dbReference type="Rhea" id="RHEA:15901"/>
        <dbReference type="ChEBI" id="CHEBI:58272"/>
        <dbReference type="ChEBI" id="CHEBI:58289"/>
        <dbReference type="EC" id="5.4.2.11"/>
    </reaction>
</comment>
<organism evidence="11 12">
    <name type="scientific">Limibacillus halophilus</name>
    <dbReference type="NCBI Taxonomy" id="1579333"/>
    <lineage>
        <taxon>Bacteria</taxon>
        <taxon>Pseudomonadati</taxon>
        <taxon>Pseudomonadota</taxon>
        <taxon>Alphaproteobacteria</taxon>
        <taxon>Rhodospirillales</taxon>
        <taxon>Rhodovibrionaceae</taxon>
        <taxon>Limibacillus</taxon>
    </lineage>
</organism>
<keyword evidence="4 6" id="KW-0324">Glycolysis</keyword>
<evidence type="ECO:0000256" key="8">
    <source>
        <dbReference type="PIRSR" id="PIRSR613078-2"/>
    </source>
</evidence>
<dbReference type="HAMAP" id="MF_01039">
    <property type="entry name" value="PGAM_GpmA"/>
    <property type="match status" value="1"/>
</dbReference>
<evidence type="ECO:0000256" key="7">
    <source>
        <dbReference type="PIRSR" id="PIRSR613078-1"/>
    </source>
</evidence>
<dbReference type="Pfam" id="PF00300">
    <property type="entry name" value="His_Phos_1"/>
    <property type="match status" value="2"/>
</dbReference>